<evidence type="ECO:0000256" key="2">
    <source>
        <dbReference type="ARBA" id="ARBA00022448"/>
    </source>
</evidence>
<evidence type="ECO:0000256" key="5">
    <source>
        <dbReference type="ARBA" id="ARBA00022729"/>
    </source>
</evidence>
<dbReference type="PANTHER" id="PTHR33021">
    <property type="entry name" value="BLUE COPPER PROTEIN"/>
    <property type="match status" value="1"/>
</dbReference>
<dbReference type="EMBL" id="KZ305026">
    <property type="protein sequence ID" value="PIA54110.1"/>
    <property type="molecule type" value="Genomic_DNA"/>
</dbReference>
<gene>
    <name evidence="14" type="ORF">AQUCO_00900583v1</name>
</gene>
<accession>A0A2G5EEG9</accession>
<dbReference type="STRING" id="218851.A0A2G5EEG9"/>
<evidence type="ECO:0000256" key="7">
    <source>
        <dbReference type="ARBA" id="ARBA00022989"/>
    </source>
</evidence>
<feature type="domain" description="Phytocyanin" evidence="13">
    <location>
        <begin position="26"/>
        <end position="126"/>
    </location>
</feature>
<evidence type="ECO:0000256" key="8">
    <source>
        <dbReference type="ARBA" id="ARBA00023008"/>
    </source>
</evidence>
<organism evidence="14 15">
    <name type="scientific">Aquilegia coerulea</name>
    <name type="common">Rocky mountain columbine</name>
    <dbReference type="NCBI Taxonomy" id="218851"/>
    <lineage>
        <taxon>Eukaryota</taxon>
        <taxon>Viridiplantae</taxon>
        <taxon>Streptophyta</taxon>
        <taxon>Embryophyta</taxon>
        <taxon>Tracheophyta</taxon>
        <taxon>Spermatophyta</taxon>
        <taxon>Magnoliopsida</taxon>
        <taxon>Ranunculales</taxon>
        <taxon>Ranunculaceae</taxon>
        <taxon>Thalictroideae</taxon>
        <taxon>Aquilegia</taxon>
    </lineage>
</organism>
<evidence type="ECO:0000256" key="10">
    <source>
        <dbReference type="ARBA" id="ARBA00023157"/>
    </source>
</evidence>
<dbReference type="GO" id="GO:0005886">
    <property type="term" value="C:plasma membrane"/>
    <property type="evidence" value="ECO:0007669"/>
    <property type="project" value="TreeGrafter"/>
</dbReference>
<keyword evidence="10" id="KW-1015">Disulfide bond</keyword>
<dbReference type="InterPro" id="IPR008972">
    <property type="entry name" value="Cupredoxin"/>
</dbReference>
<protein>
    <recommendedName>
        <fullName evidence="13">Phytocyanin domain-containing protein</fullName>
    </recommendedName>
</protein>
<dbReference type="CDD" id="cd04216">
    <property type="entry name" value="Phytocyanin"/>
    <property type="match status" value="1"/>
</dbReference>
<keyword evidence="8" id="KW-0186">Copper</keyword>
<dbReference type="Proteomes" id="UP000230069">
    <property type="component" value="Unassembled WGS sequence"/>
</dbReference>
<evidence type="ECO:0000313" key="14">
    <source>
        <dbReference type="EMBL" id="PIA54110.1"/>
    </source>
</evidence>
<dbReference type="Pfam" id="PF02298">
    <property type="entry name" value="Cu_bind_like"/>
    <property type="match status" value="1"/>
</dbReference>
<dbReference type="FunFam" id="2.60.40.420:FF:000067">
    <property type="entry name" value="Cupredoxin superfamily protein"/>
    <property type="match status" value="1"/>
</dbReference>
<evidence type="ECO:0000256" key="9">
    <source>
        <dbReference type="ARBA" id="ARBA00023136"/>
    </source>
</evidence>
<dbReference type="OrthoDB" id="687943at2759"/>
<dbReference type="SUPFAM" id="SSF49503">
    <property type="entry name" value="Cupredoxins"/>
    <property type="match status" value="1"/>
</dbReference>
<dbReference type="Gene3D" id="2.60.40.420">
    <property type="entry name" value="Cupredoxins - blue copper proteins"/>
    <property type="match status" value="1"/>
</dbReference>
<keyword evidence="5" id="KW-0732">Signal</keyword>
<dbReference type="GO" id="GO:0009610">
    <property type="term" value="P:response to symbiotic fungus"/>
    <property type="evidence" value="ECO:0007669"/>
    <property type="project" value="UniProtKB-ARBA"/>
</dbReference>
<evidence type="ECO:0000256" key="1">
    <source>
        <dbReference type="ARBA" id="ARBA00004479"/>
    </source>
</evidence>
<keyword evidence="15" id="KW-1185">Reference proteome</keyword>
<evidence type="ECO:0000256" key="12">
    <source>
        <dbReference type="SAM" id="MobiDB-lite"/>
    </source>
</evidence>
<evidence type="ECO:0000256" key="3">
    <source>
        <dbReference type="ARBA" id="ARBA00022692"/>
    </source>
</evidence>
<keyword evidence="6" id="KW-0249">Electron transport</keyword>
<dbReference type="AlphaFoldDB" id="A0A2G5EEG9"/>
<dbReference type="PROSITE" id="PS51485">
    <property type="entry name" value="PHYTOCYANIN"/>
    <property type="match status" value="1"/>
</dbReference>
<dbReference type="GO" id="GO:0046872">
    <property type="term" value="F:metal ion binding"/>
    <property type="evidence" value="ECO:0007669"/>
    <property type="project" value="UniProtKB-KW"/>
</dbReference>
<proteinExistence type="predicted"/>
<keyword evidence="11" id="KW-0325">Glycoprotein</keyword>
<evidence type="ECO:0000256" key="6">
    <source>
        <dbReference type="ARBA" id="ARBA00022982"/>
    </source>
</evidence>
<dbReference type="InterPro" id="IPR039391">
    <property type="entry name" value="Phytocyanin-like"/>
</dbReference>
<evidence type="ECO:0000313" key="15">
    <source>
        <dbReference type="Proteomes" id="UP000230069"/>
    </source>
</evidence>
<name>A0A2G5EEG9_AQUCA</name>
<keyword evidence="9" id="KW-0472">Membrane</keyword>
<dbReference type="InterPro" id="IPR003245">
    <property type="entry name" value="Phytocyanin_dom"/>
</dbReference>
<evidence type="ECO:0000256" key="4">
    <source>
        <dbReference type="ARBA" id="ARBA00022723"/>
    </source>
</evidence>
<keyword evidence="3" id="KW-0812">Transmembrane</keyword>
<comment type="subcellular location">
    <subcellularLocation>
        <location evidence="1">Membrane</location>
        <topology evidence="1">Single-pass type I membrane protein</topology>
    </subcellularLocation>
</comment>
<dbReference type="GO" id="GO:0009055">
    <property type="term" value="F:electron transfer activity"/>
    <property type="evidence" value="ECO:0007669"/>
    <property type="project" value="InterPro"/>
</dbReference>
<dbReference type="PANTHER" id="PTHR33021:SF533">
    <property type="entry name" value="PHYTOCYANIN DOMAIN-CONTAINING PROTEIN"/>
    <property type="match status" value="1"/>
</dbReference>
<keyword evidence="2" id="KW-0813">Transport</keyword>
<evidence type="ECO:0000256" key="11">
    <source>
        <dbReference type="ARBA" id="ARBA00023180"/>
    </source>
</evidence>
<keyword evidence="4" id="KW-0479">Metal-binding</keyword>
<dbReference type="InParanoid" id="A0A2G5EEG9"/>
<sequence length="152" mass="16235">MASKNIFAIVGVVLFIVILPIYAQAKVFIVGDSSGWTIGFDYKTWAKDKEFHVGDKLIFMYPVGAHNVHKVDADGFQNCTAPAGTEALKTGSDVITLATPGKKWYLCGVGKHCEIGGQKLAITVLSNDQVAAPAPTPVPSSSMKETVANHEN</sequence>
<keyword evidence="7" id="KW-1133">Transmembrane helix</keyword>
<evidence type="ECO:0000259" key="13">
    <source>
        <dbReference type="PROSITE" id="PS51485"/>
    </source>
</evidence>
<reference evidence="14 15" key="1">
    <citation type="submission" date="2017-09" db="EMBL/GenBank/DDBJ databases">
        <title>WGS assembly of Aquilegia coerulea Goldsmith.</title>
        <authorList>
            <person name="Hodges S."/>
            <person name="Kramer E."/>
            <person name="Nordborg M."/>
            <person name="Tomkins J."/>
            <person name="Borevitz J."/>
            <person name="Derieg N."/>
            <person name="Yan J."/>
            <person name="Mihaltcheva S."/>
            <person name="Hayes R.D."/>
            <person name="Rokhsar D."/>
        </authorList>
    </citation>
    <scope>NUCLEOTIDE SEQUENCE [LARGE SCALE GENOMIC DNA]</scope>
    <source>
        <strain evidence="15">cv. Goldsmith</strain>
    </source>
</reference>
<feature type="region of interest" description="Disordered" evidence="12">
    <location>
        <begin position="131"/>
        <end position="152"/>
    </location>
</feature>